<protein>
    <submittedName>
        <fullName evidence="1">Uncharacterized protein</fullName>
    </submittedName>
</protein>
<comment type="caution">
    <text evidence="1">The sequence shown here is derived from an EMBL/GenBank/DDBJ whole genome shotgun (WGS) entry which is preliminary data.</text>
</comment>
<accession>A0ABT4ZHZ1</accession>
<keyword evidence="2" id="KW-1185">Reference proteome</keyword>
<proteinExistence type="predicted"/>
<gene>
    <name evidence="1" type="ORF">PAF17_15790</name>
</gene>
<sequence>MPDIALDASLNLAMSRQSGLVRAQTMGCEEGTKRVFAIDMLARWTILYRAMPIFLPLPRSGTVNRAAAVLGMSENALTISDLNMTGAT</sequence>
<reference evidence="1" key="1">
    <citation type="submission" date="2022-12" db="EMBL/GenBank/DDBJ databases">
        <title>Paracoccus onchidii sp. nov., isolated from a marine invertebrate from the South China Sea.</title>
        <authorList>
            <person name="Xu S."/>
            <person name="Liu Z."/>
            <person name="Xu Y."/>
        </authorList>
    </citation>
    <scope>NUCLEOTIDE SEQUENCE</scope>
    <source>
        <strain evidence="1">Z330</strain>
    </source>
</reference>
<evidence type="ECO:0000313" key="2">
    <source>
        <dbReference type="Proteomes" id="UP001165641"/>
    </source>
</evidence>
<organism evidence="1 2">
    <name type="scientific">Paracoccus onchidii</name>
    <dbReference type="NCBI Taxonomy" id="3017813"/>
    <lineage>
        <taxon>Bacteria</taxon>
        <taxon>Pseudomonadati</taxon>
        <taxon>Pseudomonadota</taxon>
        <taxon>Alphaproteobacteria</taxon>
        <taxon>Rhodobacterales</taxon>
        <taxon>Paracoccaceae</taxon>
        <taxon>Paracoccus</taxon>
    </lineage>
</organism>
<name>A0ABT4ZHZ1_9RHOB</name>
<dbReference type="EMBL" id="JAQBIE010000023">
    <property type="protein sequence ID" value="MDB6178955.1"/>
    <property type="molecule type" value="Genomic_DNA"/>
</dbReference>
<dbReference type="Proteomes" id="UP001165641">
    <property type="component" value="Unassembled WGS sequence"/>
</dbReference>
<evidence type="ECO:0000313" key="1">
    <source>
        <dbReference type="EMBL" id="MDB6178955.1"/>
    </source>
</evidence>
<dbReference type="RefSeq" id="WP_271890070.1">
    <property type="nucleotide sequence ID" value="NZ_JAQBIE010000023.1"/>
</dbReference>